<name>A0A1I4TMA7_9GAMM</name>
<dbReference type="EMBL" id="FOUE01000008">
    <property type="protein sequence ID" value="SFM77670.1"/>
    <property type="molecule type" value="Genomic_DNA"/>
</dbReference>
<evidence type="ECO:0000313" key="1">
    <source>
        <dbReference type="EMBL" id="SFM77670.1"/>
    </source>
</evidence>
<dbReference type="OrthoDB" id="6315961at2"/>
<keyword evidence="2" id="KW-1185">Reference proteome</keyword>
<evidence type="ECO:0000313" key="2">
    <source>
        <dbReference type="Proteomes" id="UP000198519"/>
    </source>
</evidence>
<dbReference type="RefSeq" id="WP_139214408.1">
    <property type="nucleotide sequence ID" value="NZ_FOUE01000008.1"/>
</dbReference>
<sequence>MARKGRQRRRAFIPAYESYYIPPFQDFCELLRVPTGPIELVNALSRLTGLEPKVGRSTVAKLTTVGVSEKSFGLLSNYFKAAAPGVDFSPGFVRKVLIYKGLRSNYASWCGPIEGVKQSLSQERCSRLYPMISFVEERARHQRGMRLKLVALRKLAKQGMEGQAVEGVRSLEAELYRKYTLVPSSVIDSAVSILSLSIPSSEFSVEKKEVLARYCLYQYWDFYLSALALFEALSKYSYQGEEGLLTTPTAFMRVLGKIVSSDCRSPRNVFEALLDDWRSHFSKGRRHMTWADLAKGIQLDPETTVAGTTLKERQKKQLRDWRLGKSYPSEEKLKQFLLHQPSGPTDLIDLMVFHGVIARALDRLINVSIQGQKISGVSKELSWAILREIFANYSRHYHKALEFAPYLEWKKAGS</sequence>
<dbReference type="STRING" id="488535.SAMN04487963_3658"/>
<proteinExistence type="predicted"/>
<gene>
    <name evidence="1" type="ORF">SAMN04487963_3658</name>
</gene>
<organism evidence="1 2">
    <name type="scientific">Marinobacter zhejiangensis</name>
    <dbReference type="NCBI Taxonomy" id="488535"/>
    <lineage>
        <taxon>Bacteria</taxon>
        <taxon>Pseudomonadati</taxon>
        <taxon>Pseudomonadota</taxon>
        <taxon>Gammaproteobacteria</taxon>
        <taxon>Pseudomonadales</taxon>
        <taxon>Marinobacteraceae</taxon>
        <taxon>Marinobacter</taxon>
    </lineage>
</organism>
<reference evidence="2" key="1">
    <citation type="submission" date="2016-10" db="EMBL/GenBank/DDBJ databases">
        <authorList>
            <person name="Varghese N."/>
            <person name="Submissions S."/>
        </authorList>
    </citation>
    <scope>NUCLEOTIDE SEQUENCE [LARGE SCALE GENOMIC DNA]</scope>
    <source>
        <strain evidence="2">CGMCC 1.7061</strain>
    </source>
</reference>
<accession>A0A1I4TMA7</accession>
<dbReference type="AlphaFoldDB" id="A0A1I4TMA7"/>
<protein>
    <submittedName>
        <fullName evidence="1">Uncharacterized protein</fullName>
    </submittedName>
</protein>
<dbReference type="Proteomes" id="UP000198519">
    <property type="component" value="Unassembled WGS sequence"/>
</dbReference>